<dbReference type="InterPro" id="IPR002155">
    <property type="entry name" value="Thiolase"/>
</dbReference>
<dbReference type="OrthoDB" id="56116at2"/>
<dbReference type="CDD" id="cd00751">
    <property type="entry name" value="thiolase"/>
    <property type="match status" value="1"/>
</dbReference>
<evidence type="ECO:0000256" key="1">
    <source>
        <dbReference type="ARBA" id="ARBA00010982"/>
    </source>
</evidence>
<dbReference type="InterPro" id="IPR020616">
    <property type="entry name" value="Thiolase_N"/>
</dbReference>
<dbReference type="Pfam" id="PF02803">
    <property type="entry name" value="Thiolase_C"/>
    <property type="match status" value="1"/>
</dbReference>
<protein>
    <recommendedName>
        <fullName evidence="4">Acetoacetyl-CoA thiolase</fullName>
    </recommendedName>
</protein>
<dbReference type="PANTHER" id="PTHR18919">
    <property type="entry name" value="ACETYL-COA C-ACYLTRANSFERASE"/>
    <property type="match status" value="1"/>
</dbReference>
<dbReference type="Proteomes" id="UP000322917">
    <property type="component" value="Unassembled WGS sequence"/>
</dbReference>
<gene>
    <name evidence="8" type="ORF">SAMN02745170_02330</name>
</gene>
<evidence type="ECO:0000313" key="9">
    <source>
        <dbReference type="Proteomes" id="UP000322917"/>
    </source>
</evidence>
<dbReference type="NCBIfam" id="TIGR01930">
    <property type="entry name" value="AcCoA-C-Actrans"/>
    <property type="match status" value="1"/>
</dbReference>
<dbReference type="InterPro" id="IPR020617">
    <property type="entry name" value="Thiolase_C"/>
</dbReference>
<keyword evidence="9" id="KW-1185">Reference proteome</keyword>
<dbReference type="AlphaFoldDB" id="A0A1M6IKP0"/>
<evidence type="ECO:0000259" key="6">
    <source>
        <dbReference type="Pfam" id="PF00108"/>
    </source>
</evidence>
<evidence type="ECO:0000256" key="2">
    <source>
        <dbReference type="ARBA" id="ARBA00022679"/>
    </source>
</evidence>
<evidence type="ECO:0000256" key="4">
    <source>
        <dbReference type="ARBA" id="ARBA00030755"/>
    </source>
</evidence>
<comment type="similarity">
    <text evidence="1 5">Belongs to the thiolase-like superfamily. Thiolase family.</text>
</comment>
<dbReference type="Pfam" id="PF00108">
    <property type="entry name" value="Thiolase_N"/>
    <property type="match status" value="1"/>
</dbReference>
<sequence length="384" mass="40254">MNTVYLIGGCRTPIGKTGGRLKQFLPEKLAAAVLHNTLAAYHLLPATINQVILGNAVGPGGNIARVSVLEAGWPYAIPALTVDAQCGSGLSAIHLACSQIRAGEADLILAGGLESTSLAPKRQFHPADPRFTGPDTFYEQAPFSPPAVGNPSVGEAAENLAEQLNISREAMDRWAWESHQKAVSAQSKGLLTDIIVPVSQNAQPIRDDECIRPALTPLLLSRMPAAFRPGGRITAGNTCLKHDGAAVILLASDQAVRNYRLKPQAILAAHATCGYDPNLFPLSPVAAIEKLLAFSGLPLKAIDSVEINEAFAVKILACCQALDLPPEKVNRLGGALAYGHPYGASGAIILLHLVKALQQTQGRYGIAAIGAVGGLGTATLLERC</sequence>
<dbReference type="PROSITE" id="PS00737">
    <property type="entry name" value="THIOLASE_2"/>
    <property type="match status" value="1"/>
</dbReference>
<feature type="domain" description="Thiolase N-terminal" evidence="6">
    <location>
        <begin position="4"/>
        <end position="253"/>
    </location>
</feature>
<evidence type="ECO:0000256" key="5">
    <source>
        <dbReference type="RuleBase" id="RU003557"/>
    </source>
</evidence>
<dbReference type="PIRSF" id="PIRSF000429">
    <property type="entry name" value="Ac-CoA_Ac_transf"/>
    <property type="match status" value="1"/>
</dbReference>
<feature type="domain" description="Thiolase C-terminal" evidence="7">
    <location>
        <begin position="261"/>
        <end position="383"/>
    </location>
</feature>
<evidence type="ECO:0000256" key="3">
    <source>
        <dbReference type="ARBA" id="ARBA00023315"/>
    </source>
</evidence>
<organism evidence="8 9">
    <name type="scientific">Propionispora hippei DSM 15287</name>
    <dbReference type="NCBI Taxonomy" id="1123003"/>
    <lineage>
        <taxon>Bacteria</taxon>
        <taxon>Bacillati</taxon>
        <taxon>Bacillota</taxon>
        <taxon>Negativicutes</taxon>
        <taxon>Selenomonadales</taxon>
        <taxon>Sporomusaceae</taxon>
        <taxon>Propionispora</taxon>
    </lineage>
</organism>
<dbReference type="GO" id="GO:0016747">
    <property type="term" value="F:acyltransferase activity, transferring groups other than amino-acyl groups"/>
    <property type="evidence" value="ECO:0007669"/>
    <property type="project" value="InterPro"/>
</dbReference>
<dbReference type="InterPro" id="IPR016039">
    <property type="entry name" value="Thiolase-like"/>
</dbReference>
<dbReference type="EMBL" id="FQZD01000018">
    <property type="protein sequence ID" value="SHJ34984.1"/>
    <property type="molecule type" value="Genomic_DNA"/>
</dbReference>
<keyword evidence="2 5" id="KW-0808">Transferase</keyword>
<dbReference type="RefSeq" id="WP_149735061.1">
    <property type="nucleotide sequence ID" value="NZ_FQZD01000018.1"/>
</dbReference>
<proteinExistence type="inferred from homology"/>
<name>A0A1M6IKP0_9FIRM</name>
<accession>A0A1M6IKP0</accession>
<keyword evidence="3 5" id="KW-0012">Acyltransferase</keyword>
<evidence type="ECO:0000313" key="8">
    <source>
        <dbReference type="EMBL" id="SHJ34984.1"/>
    </source>
</evidence>
<dbReference type="InterPro" id="IPR020613">
    <property type="entry name" value="Thiolase_CS"/>
</dbReference>
<dbReference type="PANTHER" id="PTHR18919:SF140">
    <property type="entry name" value="ACETYL-COA C-ACETYLTRANSFERASE (ACETOACETYL-COA THIOLASE) (ACAB-5)"/>
    <property type="match status" value="1"/>
</dbReference>
<evidence type="ECO:0000259" key="7">
    <source>
        <dbReference type="Pfam" id="PF02803"/>
    </source>
</evidence>
<reference evidence="8 9" key="1">
    <citation type="submission" date="2016-11" db="EMBL/GenBank/DDBJ databases">
        <authorList>
            <person name="Varghese N."/>
            <person name="Submissions S."/>
        </authorList>
    </citation>
    <scope>NUCLEOTIDE SEQUENCE [LARGE SCALE GENOMIC DNA]</scope>
    <source>
        <strain evidence="8 9">DSM 15287</strain>
    </source>
</reference>
<dbReference type="Gene3D" id="3.40.47.10">
    <property type="match status" value="1"/>
</dbReference>
<dbReference type="SUPFAM" id="SSF53901">
    <property type="entry name" value="Thiolase-like"/>
    <property type="match status" value="2"/>
</dbReference>